<proteinExistence type="predicted"/>
<dbReference type="EMBL" id="BMCU01000002">
    <property type="protein sequence ID" value="GGG03839.1"/>
    <property type="molecule type" value="Genomic_DNA"/>
</dbReference>
<keyword evidence="2" id="KW-1185">Reference proteome</keyword>
<accession>A0A917FV20</accession>
<evidence type="ECO:0000313" key="2">
    <source>
        <dbReference type="Proteomes" id="UP000654257"/>
    </source>
</evidence>
<name>A0A917FV20_9NOCA</name>
<evidence type="ECO:0000313" key="1">
    <source>
        <dbReference type="EMBL" id="GGG03839.1"/>
    </source>
</evidence>
<dbReference type="RefSeq" id="WP_188544417.1">
    <property type="nucleotide sequence ID" value="NZ_BMCU01000002.1"/>
</dbReference>
<dbReference type="AlphaFoldDB" id="A0A917FV20"/>
<organism evidence="1 2">
    <name type="scientific">Rhodococcoides trifolii</name>
    <dbReference type="NCBI Taxonomy" id="908250"/>
    <lineage>
        <taxon>Bacteria</taxon>
        <taxon>Bacillati</taxon>
        <taxon>Actinomycetota</taxon>
        <taxon>Actinomycetes</taxon>
        <taxon>Mycobacteriales</taxon>
        <taxon>Nocardiaceae</taxon>
        <taxon>Rhodococcoides</taxon>
    </lineage>
</organism>
<sequence>MQPYVFRVIREKVGGQTVRVLLEPYTDTQRVNLSDGDEFIAGALKTDPWDES</sequence>
<reference evidence="1" key="1">
    <citation type="journal article" date="2014" name="Int. J. Syst. Evol. Microbiol.">
        <title>Complete genome sequence of Corynebacterium casei LMG S-19264T (=DSM 44701T), isolated from a smear-ripened cheese.</title>
        <authorList>
            <consortium name="US DOE Joint Genome Institute (JGI-PGF)"/>
            <person name="Walter F."/>
            <person name="Albersmeier A."/>
            <person name="Kalinowski J."/>
            <person name="Ruckert C."/>
        </authorList>
    </citation>
    <scope>NUCLEOTIDE SEQUENCE</scope>
    <source>
        <strain evidence="1">CCM 7905</strain>
    </source>
</reference>
<gene>
    <name evidence="1" type="ORF">GCM10007304_17460</name>
</gene>
<protein>
    <submittedName>
        <fullName evidence="1">Uncharacterized protein</fullName>
    </submittedName>
</protein>
<dbReference type="Proteomes" id="UP000654257">
    <property type="component" value="Unassembled WGS sequence"/>
</dbReference>
<comment type="caution">
    <text evidence="1">The sequence shown here is derived from an EMBL/GenBank/DDBJ whole genome shotgun (WGS) entry which is preliminary data.</text>
</comment>
<reference evidence="1" key="2">
    <citation type="submission" date="2020-09" db="EMBL/GenBank/DDBJ databases">
        <authorList>
            <person name="Sun Q."/>
            <person name="Sedlacek I."/>
        </authorList>
    </citation>
    <scope>NUCLEOTIDE SEQUENCE</scope>
    <source>
        <strain evidence="1">CCM 7905</strain>
    </source>
</reference>